<gene>
    <name evidence="1" type="ORF">MEA186_05361</name>
</gene>
<evidence type="ECO:0000313" key="1">
    <source>
        <dbReference type="EMBL" id="EHH13114.1"/>
    </source>
</evidence>
<dbReference type="AlphaFoldDB" id="G6Y563"/>
<dbReference type="EMBL" id="AGSN01000055">
    <property type="protein sequence ID" value="EHH13114.1"/>
    <property type="molecule type" value="Genomic_DNA"/>
</dbReference>
<keyword evidence="2" id="KW-1185">Reference proteome</keyword>
<organism evidence="1 2">
    <name type="scientific">Mesorhizobium amorphae CCNWGS0123</name>
    <dbReference type="NCBI Taxonomy" id="1082933"/>
    <lineage>
        <taxon>Bacteria</taxon>
        <taxon>Pseudomonadati</taxon>
        <taxon>Pseudomonadota</taxon>
        <taxon>Alphaproteobacteria</taxon>
        <taxon>Hyphomicrobiales</taxon>
        <taxon>Phyllobacteriaceae</taxon>
        <taxon>Mesorhizobium</taxon>
    </lineage>
</organism>
<proteinExistence type="predicted"/>
<accession>G6Y563</accession>
<dbReference type="PATRIC" id="fig|1082933.3.peg.1007"/>
<evidence type="ECO:0000313" key="2">
    <source>
        <dbReference type="Proteomes" id="UP000002949"/>
    </source>
</evidence>
<sequence>MPDHARQFGNECDWPKVPTRRRRAGTRRQCRLYRRQEPVFDFPN</sequence>
<dbReference type="Proteomes" id="UP000002949">
    <property type="component" value="Unassembled WGS sequence"/>
</dbReference>
<reference evidence="1 2" key="1">
    <citation type="journal article" date="2012" name="J. Bacteriol.">
        <title>Draft Genome Sequence of Plant Growth-Promoting Rhizobium Mesorhizobium amorphae, Isolated from Zinc-Lead Mine Tailings.</title>
        <authorList>
            <person name="Hao X."/>
            <person name="Lin Y."/>
            <person name="Johnstone L."/>
            <person name="Baltrus D.A."/>
            <person name="Miller S.J."/>
            <person name="Wei G."/>
            <person name="Rensing C."/>
        </authorList>
    </citation>
    <scope>NUCLEOTIDE SEQUENCE [LARGE SCALE GENOMIC DNA]</scope>
    <source>
        <strain evidence="1 2">CCNWGS0123</strain>
    </source>
</reference>
<name>G6Y563_9HYPH</name>
<protein>
    <submittedName>
        <fullName evidence="1">Uncharacterized protein</fullName>
    </submittedName>
</protein>